<dbReference type="Pfam" id="PF13561">
    <property type="entry name" value="adh_short_C2"/>
    <property type="match status" value="1"/>
</dbReference>
<dbReference type="AlphaFoldDB" id="A0A7W6EQT9"/>
<accession>A0A7W6EQT9</accession>
<dbReference type="SUPFAM" id="SSF51735">
    <property type="entry name" value="NAD(P)-binding Rossmann-fold domains"/>
    <property type="match status" value="1"/>
</dbReference>
<dbReference type="EC" id="1.1.1.100" evidence="3"/>
<keyword evidence="4" id="KW-1185">Reference proteome</keyword>
<keyword evidence="2 3" id="KW-0560">Oxidoreductase</keyword>
<proteinExistence type="inferred from homology"/>
<dbReference type="InterPro" id="IPR020904">
    <property type="entry name" value="Sc_DH/Rdtase_CS"/>
</dbReference>
<dbReference type="Proteomes" id="UP000541352">
    <property type="component" value="Unassembled WGS sequence"/>
</dbReference>
<evidence type="ECO:0000313" key="3">
    <source>
        <dbReference type="EMBL" id="MBB3838843.1"/>
    </source>
</evidence>
<comment type="caution">
    <text evidence="3">The sequence shown here is derived from an EMBL/GenBank/DDBJ whole genome shotgun (WGS) entry which is preliminary data.</text>
</comment>
<dbReference type="CDD" id="cd05233">
    <property type="entry name" value="SDR_c"/>
    <property type="match status" value="1"/>
</dbReference>
<dbReference type="InterPro" id="IPR002347">
    <property type="entry name" value="SDR_fam"/>
</dbReference>
<dbReference type="PANTHER" id="PTHR42879:SF2">
    <property type="entry name" value="3-OXOACYL-[ACYL-CARRIER-PROTEIN] REDUCTASE FABG"/>
    <property type="match status" value="1"/>
</dbReference>
<dbReference type="PANTHER" id="PTHR42879">
    <property type="entry name" value="3-OXOACYL-(ACYL-CARRIER-PROTEIN) REDUCTASE"/>
    <property type="match status" value="1"/>
</dbReference>
<dbReference type="GO" id="GO:0032787">
    <property type="term" value="P:monocarboxylic acid metabolic process"/>
    <property type="evidence" value="ECO:0007669"/>
    <property type="project" value="UniProtKB-ARBA"/>
</dbReference>
<comment type="similarity">
    <text evidence="1">Belongs to the short-chain dehydrogenases/reductases (SDR) family.</text>
</comment>
<dbReference type="PRINTS" id="PR00080">
    <property type="entry name" value="SDRFAMILY"/>
</dbReference>
<evidence type="ECO:0000256" key="2">
    <source>
        <dbReference type="ARBA" id="ARBA00023002"/>
    </source>
</evidence>
<name>A0A7W6EQT9_9BACT</name>
<dbReference type="FunFam" id="3.40.50.720:FF:000173">
    <property type="entry name" value="3-oxoacyl-[acyl-carrier protein] reductase"/>
    <property type="match status" value="1"/>
</dbReference>
<dbReference type="InterPro" id="IPR050259">
    <property type="entry name" value="SDR"/>
</dbReference>
<dbReference type="RefSeq" id="WP_183974593.1">
    <property type="nucleotide sequence ID" value="NZ_JACIBY010000005.1"/>
</dbReference>
<dbReference type="GO" id="GO:0004316">
    <property type="term" value="F:3-oxoacyl-[acyl-carrier-protein] reductase (NADPH) activity"/>
    <property type="evidence" value="ECO:0007669"/>
    <property type="project" value="UniProtKB-EC"/>
</dbReference>
<reference evidence="3 4" key="1">
    <citation type="submission" date="2020-08" db="EMBL/GenBank/DDBJ databases">
        <title>Genomic Encyclopedia of Type Strains, Phase IV (KMG-IV): sequencing the most valuable type-strain genomes for metagenomic binning, comparative biology and taxonomic classification.</title>
        <authorList>
            <person name="Goeker M."/>
        </authorList>
    </citation>
    <scope>NUCLEOTIDE SEQUENCE [LARGE SCALE GENOMIC DNA]</scope>
    <source>
        <strain evidence="3 4">DSM 17976</strain>
    </source>
</reference>
<dbReference type="PROSITE" id="PS00061">
    <property type="entry name" value="ADH_SHORT"/>
    <property type="match status" value="1"/>
</dbReference>
<evidence type="ECO:0000313" key="4">
    <source>
        <dbReference type="Proteomes" id="UP000541352"/>
    </source>
</evidence>
<dbReference type="InterPro" id="IPR036291">
    <property type="entry name" value="NAD(P)-bd_dom_sf"/>
</dbReference>
<organism evidence="3 4">
    <name type="scientific">Runella defluvii</name>
    <dbReference type="NCBI Taxonomy" id="370973"/>
    <lineage>
        <taxon>Bacteria</taxon>
        <taxon>Pseudomonadati</taxon>
        <taxon>Bacteroidota</taxon>
        <taxon>Cytophagia</taxon>
        <taxon>Cytophagales</taxon>
        <taxon>Spirosomataceae</taxon>
        <taxon>Runella</taxon>
    </lineage>
</organism>
<dbReference type="PRINTS" id="PR00081">
    <property type="entry name" value="GDHRDH"/>
</dbReference>
<dbReference type="Gene3D" id="3.40.50.720">
    <property type="entry name" value="NAD(P)-binding Rossmann-like Domain"/>
    <property type="match status" value="1"/>
</dbReference>
<evidence type="ECO:0000256" key="1">
    <source>
        <dbReference type="ARBA" id="ARBA00006484"/>
    </source>
</evidence>
<gene>
    <name evidence="3" type="ORF">FHS57_002849</name>
</gene>
<dbReference type="EMBL" id="JACIBY010000005">
    <property type="protein sequence ID" value="MBB3838843.1"/>
    <property type="molecule type" value="Genomic_DNA"/>
</dbReference>
<sequence length="262" mass="28122">MEITSSKIASERHNVCREFDGQIAIVTGAASGIGLAIAKKLLVEGAHVALLDFNEKGLQQEFESYGEQTLRIGLDITNEAQVQEAVADVVARFSKVDILVNCVGITGVTNLKSHEVSTENLQKVFDVNFMSCFYTSKAVIPSMLAQKYGRILHIASIAGKEGNAGMLAYSASKAAVIGLTKVQGKEYAEDGITVNALAPAVIRTPLVDAMPEVQVKYMTDKIPMKRCGTLDEAADLAAYIISQKNSFTTGFTFDLSGGRATY</sequence>
<protein>
    <submittedName>
        <fullName evidence="3">3-oxoacyl-[acyl-carrier protein] reductase</fullName>
        <ecNumber evidence="3">1.1.1.100</ecNumber>
    </submittedName>
</protein>